<proteinExistence type="inferred from homology"/>
<comment type="subcellular location">
    <subcellularLocation>
        <location evidence="1">Membrane</location>
        <topology evidence="1">Multi-pass membrane protein</topology>
    </subcellularLocation>
</comment>
<evidence type="ECO:0000256" key="4">
    <source>
        <dbReference type="ARBA" id="ARBA00022989"/>
    </source>
</evidence>
<evidence type="ECO:0000313" key="9">
    <source>
        <dbReference type="Proteomes" id="UP000308488"/>
    </source>
</evidence>
<gene>
    <name evidence="8" type="ORF">FDP08_03495</name>
</gene>
<feature type="transmembrane region" description="Helical" evidence="6">
    <location>
        <begin position="90"/>
        <end position="111"/>
    </location>
</feature>
<comment type="similarity">
    <text evidence="2">Belongs to the GtrA family.</text>
</comment>
<feature type="domain" description="GtrA/DPMS transmembrane" evidence="7">
    <location>
        <begin position="29"/>
        <end position="143"/>
    </location>
</feature>
<feature type="transmembrane region" description="Helical" evidence="6">
    <location>
        <begin position="26"/>
        <end position="44"/>
    </location>
</feature>
<dbReference type="GO" id="GO:0005886">
    <property type="term" value="C:plasma membrane"/>
    <property type="evidence" value="ECO:0007669"/>
    <property type="project" value="TreeGrafter"/>
</dbReference>
<accession>A0A4U6R1F0</accession>
<evidence type="ECO:0000313" key="8">
    <source>
        <dbReference type="EMBL" id="TKV67219.1"/>
    </source>
</evidence>
<dbReference type="OrthoDB" id="9811884at2"/>
<dbReference type="RefSeq" id="WP_137434639.1">
    <property type="nucleotide sequence ID" value="NZ_SZYH01000001.1"/>
</dbReference>
<dbReference type="PANTHER" id="PTHR38459:SF1">
    <property type="entry name" value="PROPHAGE BACTOPRENOL-LINKED GLUCOSE TRANSLOCASE HOMOLOG"/>
    <property type="match status" value="1"/>
</dbReference>
<dbReference type="InterPro" id="IPR007267">
    <property type="entry name" value="GtrA_DPMS_TM"/>
</dbReference>
<dbReference type="EMBL" id="SZYH01000001">
    <property type="protein sequence ID" value="TKV67219.1"/>
    <property type="molecule type" value="Genomic_DNA"/>
</dbReference>
<feature type="transmembrane region" description="Helical" evidence="6">
    <location>
        <begin position="50"/>
        <end position="69"/>
    </location>
</feature>
<comment type="caution">
    <text evidence="8">The sequence shown here is derived from an EMBL/GenBank/DDBJ whole genome shotgun (WGS) entry which is preliminary data.</text>
</comment>
<name>A0A4U6R1F0_9GAMM</name>
<dbReference type="PANTHER" id="PTHR38459">
    <property type="entry name" value="PROPHAGE BACTOPRENOL-LINKED GLUCOSE TRANSLOCASE HOMOLOG"/>
    <property type="match status" value="1"/>
</dbReference>
<dbReference type="Proteomes" id="UP000308488">
    <property type="component" value="Unassembled WGS sequence"/>
</dbReference>
<dbReference type="InterPro" id="IPR051401">
    <property type="entry name" value="GtrA_CellWall_Glycosyl"/>
</dbReference>
<feature type="transmembrane region" description="Helical" evidence="6">
    <location>
        <begin position="117"/>
        <end position="137"/>
    </location>
</feature>
<dbReference type="GO" id="GO:0000271">
    <property type="term" value="P:polysaccharide biosynthetic process"/>
    <property type="evidence" value="ECO:0007669"/>
    <property type="project" value="InterPro"/>
</dbReference>
<dbReference type="Pfam" id="PF04138">
    <property type="entry name" value="GtrA_DPMS_TM"/>
    <property type="match status" value="1"/>
</dbReference>
<protein>
    <submittedName>
        <fullName evidence="8">GtrA family protein</fullName>
    </submittedName>
</protein>
<evidence type="ECO:0000256" key="5">
    <source>
        <dbReference type="ARBA" id="ARBA00023136"/>
    </source>
</evidence>
<keyword evidence="3 6" id="KW-0812">Transmembrane</keyword>
<organism evidence="8 9">
    <name type="scientific">Marinobacter panjinensis</name>
    <dbReference type="NCBI Taxonomy" id="2576384"/>
    <lineage>
        <taxon>Bacteria</taxon>
        <taxon>Pseudomonadati</taxon>
        <taxon>Pseudomonadota</taxon>
        <taxon>Gammaproteobacteria</taxon>
        <taxon>Pseudomonadales</taxon>
        <taxon>Marinobacteraceae</taxon>
        <taxon>Marinobacter</taxon>
    </lineage>
</organism>
<keyword evidence="9" id="KW-1185">Reference proteome</keyword>
<keyword evidence="4 6" id="KW-1133">Transmembrane helix</keyword>
<evidence type="ECO:0000256" key="6">
    <source>
        <dbReference type="SAM" id="Phobius"/>
    </source>
</evidence>
<evidence type="ECO:0000259" key="7">
    <source>
        <dbReference type="Pfam" id="PF04138"/>
    </source>
</evidence>
<sequence>MRTGLRFPLITNSSEIMSGTRHLNQLFTYGALGLVGTASHYLVLYLLVEIAGLAILISSSAGFVTGAIINHELNRRFLFHRTQRSYGGSAVRFFLVAAAGFIVNLSVMYVLTIVFSTYYLVAQVAATGLVFLATFLVNKLWTFQA</sequence>
<keyword evidence="5 6" id="KW-0472">Membrane</keyword>
<evidence type="ECO:0000256" key="3">
    <source>
        <dbReference type="ARBA" id="ARBA00022692"/>
    </source>
</evidence>
<evidence type="ECO:0000256" key="2">
    <source>
        <dbReference type="ARBA" id="ARBA00009399"/>
    </source>
</evidence>
<evidence type="ECO:0000256" key="1">
    <source>
        <dbReference type="ARBA" id="ARBA00004141"/>
    </source>
</evidence>
<reference evidence="8 9" key="1">
    <citation type="submission" date="2019-05" db="EMBL/GenBank/DDBJ databases">
        <title>Marinobacter panjinensis sp. nov., a moderately halophilic bacterium isolated from sea tidal flat environment.</title>
        <authorList>
            <person name="Yang W."/>
            <person name="An M."/>
            <person name="He W."/>
            <person name="Luo X."/>
            <person name="Zhu L."/>
            <person name="Chen G."/>
            <person name="Zhang Y."/>
            <person name="Wang Y."/>
        </authorList>
    </citation>
    <scope>NUCLEOTIDE SEQUENCE [LARGE SCALE GENOMIC DNA]</scope>
    <source>
        <strain evidence="8 9">PJ-16</strain>
    </source>
</reference>
<dbReference type="AlphaFoldDB" id="A0A4U6R1F0"/>